<comment type="caution">
    <text evidence="1">The sequence shown here is derived from an EMBL/GenBank/DDBJ whole genome shotgun (WGS) entry which is preliminary data.</text>
</comment>
<proteinExistence type="predicted"/>
<name>A0A5N5STE4_9CRUS</name>
<gene>
    <name evidence="1" type="ORF">Anas_11611</name>
</gene>
<sequence>MQEAARTNAKEFLKVWFRIRICNLVVNLIENNLLLNFDQFLKVGPRKSYKNIKDWFFRKGTCFKLSDV</sequence>
<reference evidence="1 2" key="1">
    <citation type="journal article" date="2019" name="PLoS Biol.">
        <title>Sex chromosomes control vertical transmission of feminizing Wolbachia symbionts in an isopod.</title>
        <authorList>
            <person name="Becking T."/>
            <person name="Chebbi M.A."/>
            <person name="Giraud I."/>
            <person name="Moumen B."/>
            <person name="Laverre T."/>
            <person name="Caubet Y."/>
            <person name="Peccoud J."/>
            <person name="Gilbert C."/>
            <person name="Cordaux R."/>
        </authorList>
    </citation>
    <scope>NUCLEOTIDE SEQUENCE [LARGE SCALE GENOMIC DNA]</scope>
    <source>
        <strain evidence="1">ANa2</strain>
        <tissue evidence="1">Whole body excluding digestive tract and cuticle</tissue>
    </source>
</reference>
<keyword evidence="2" id="KW-1185">Reference proteome</keyword>
<evidence type="ECO:0000313" key="1">
    <source>
        <dbReference type="EMBL" id="KAB7495930.1"/>
    </source>
</evidence>
<organism evidence="1 2">
    <name type="scientific">Armadillidium nasatum</name>
    <dbReference type="NCBI Taxonomy" id="96803"/>
    <lineage>
        <taxon>Eukaryota</taxon>
        <taxon>Metazoa</taxon>
        <taxon>Ecdysozoa</taxon>
        <taxon>Arthropoda</taxon>
        <taxon>Crustacea</taxon>
        <taxon>Multicrustacea</taxon>
        <taxon>Malacostraca</taxon>
        <taxon>Eumalacostraca</taxon>
        <taxon>Peracarida</taxon>
        <taxon>Isopoda</taxon>
        <taxon>Oniscidea</taxon>
        <taxon>Crinocheta</taxon>
        <taxon>Armadillidiidae</taxon>
        <taxon>Armadillidium</taxon>
    </lineage>
</organism>
<dbReference type="Proteomes" id="UP000326759">
    <property type="component" value="Unassembled WGS sequence"/>
</dbReference>
<accession>A0A5N5STE4</accession>
<evidence type="ECO:0000313" key="2">
    <source>
        <dbReference type="Proteomes" id="UP000326759"/>
    </source>
</evidence>
<protein>
    <submittedName>
        <fullName evidence="1">Uncharacterized protein</fullName>
    </submittedName>
</protein>
<dbReference type="EMBL" id="SEYY01021948">
    <property type="protein sequence ID" value="KAB7495930.1"/>
    <property type="molecule type" value="Genomic_DNA"/>
</dbReference>
<dbReference type="AlphaFoldDB" id="A0A5N5STE4"/>